<gene>
    <name evidence="1" type="ORF">IU449_26850</name>
</gene>
<sequence>MTEKTGLEWLTVGATVAYICNSRLSSRVREAVVDRIGKRDVVVLVDGDEGRFNITRTRARGETAWLHEYGDGLSGRSWDLAPLDHPEVLVIKAAQKRRAVTTSVGHAADKFKNRGDVESAKALRDAVDAFLKLAEPDDQP</sequence>
<dbReference type="RefSeq" id="WP_195004958.1">
    <property type="nucleotide sequence ID" value="NZ_JADLQN010000010.1"/>
</dbReference>
<reference evidence="1 2" key="1">
    <citation type="submission" date="2020-10" db="EMBL/GenBank/DDBJ databases">
        <title>Identification of Nocardia species via Next-generation sequencing and recognition of intraspecies genetic diversity.</title>
        <authorList>
            <person name="Li P."/>
            <person name="Li P."/>
            <person name="Lu B."/>
        </authorList>
    </citation>
    <scope>NUCLEOTIDE SEQUENCE [LARGE SCALE GENOMIC DNA]</scope>
    <source>
        <strain evidence="1 2">BJ06-0143</strain>
    </source>
</reference>
<keyword evidence="2" id="KW-1185">Reference proteome</keyword>
<evidence type="ECO:0000313" key="1">
    <source>
        <dbReference type="EMBL" id="MBF6358119.1"/>
    </source>
</evidence>
<comment type="caution">
    <text evidence="1">The sequence shown here is derived from an EMBL/GenBank/DDBJ whole genome shotgun (WGS) entry which is preliminary data.</text>
</comment>
<proteinExistence type="predicted"/>
<protein>
    <submittedName>
        <fullName evidence="1">Uncharacterized protein</fullName>
    </submittedName>
</protein>
<dbReference type="Proteomes" id="UP000707731">
    <property type="component" value="Unassembled WGS sequence"/>
</dbReference>
<dbReference type="EMBL" id="JADLQN010000010">
    <property type="protein sequence ID" value="MBF6358119.1"/>
    <property type="molecule type" value="Genomic_DNA"/>
</dbReference>
<name>A0ABS0DI34_9NOCA</name>
<evidence type="ECO:0000313" key="2">
    <source>
        <dbReference type="Proteomes" id="UP000707731"/>
    </source>
</evidence>
<organism evidence="1 2">
    <name type="scientific">Nocardia higoensis</name>
    <dbReference type="NCBI Taxonomy" id="228599"/>
    <lineage>
        <taxon>Bacteria</taxon>
        <taxon>Bacillati</taxon>
        <taxon>Actinomycetota</taxon>
        <taxon>Actinomycetes</taxon>
        <taxon>Mycobacteriales</taxon>
        <taxon>Nocardiaceae</taxon>
        <taxon>Nocardia</taxon>
    </lineage>
</organism>
<accession>A0ABS0DI34</accession>